<gene>
    <name evidence="1" type="ordered locus">Tmz1t_2229</name>
</gene>
<proteinExistence type="predicted"/>
<dbReference type="RefSeq" id="WP_012585433.1">
    <property type="nucleotide sequence ID" value="NC_011662.2"/>
</dbReference>
<evidence type="ECO:0000313" key="1">
    <source>
        <dbReference type="EMBL" id="ACK54969.1"/>
    </source>
</evidence>
<dbReference type="Proteomes" id="UP000002186">
    <property type="component" value="Chromosome"/>
</dbReference>
<dbReference type="EMBL" id="CP001281">
    <property type="protein sequence ID" value="ACK54969.1"/>
    <property type="molecule type" value="Genomic_DNA"/>
</dbReference>
<dbReference type="eggNOG" id="ENOG502Z99F">
    <property type="taxonomic scope" value="Bacteria"/>
</dbReference>
<name>C4ZJX8_THASP</name>
<dbReference type="OrthoDB" id="5450902at2"/>
<reference evidence="2" key="1">
    <citation type="submission" date="2009-05" db="EMBL/GenBank/DDBJ databases">
        <title>Complete sequence of chromosome of Thauera sp. MZ1T.</title>
        <authorList>
            <consortium name="US DOE Joint Genome Institute"/>
            <person name="Lucas S."/>
            <person name="Copeland A."/>
            <person name="Lapidus A."/>
            <person name="Glavina del Rio T."/>
            <person name="Dalin E."/>
            <person name="Tice H."/>
            <person name="Bruce D."/>
            <person name="Goodwin L."/>
            <person name="Pitluck S."/>
            <person name="Sims D."/>
            <person name="Brettin T."/>
            <person name="Detter J.C."/>
            <person name="Han C."/>
            <person name="Larimer F."/>
            <person name="Land M."/>
            <person name="Hauser L."/>
            <person name="Kyrpides N."/>
            <person name="Mikhailova N."/>
            <person name="Sayler G.S."/>
        </authorList>
    </citation>
    <scope>NUCLEOTIDE SEQUENCE [LARGE SCALE GENOMIC DNA]</scope>
    <source>
        <strain evidence="2">MZ1T</strain>
    </source>
</reference>
<evidence type="ECO:0000313" key="2">
    <source>
        <dbReference type="Proteomes" id="UP000002186"/>
    </source>
</evidence>
<accession>C4ZJX8</accession>
<dbReference type="HOGENOM" id="CLU_538328_0_0_4"/>
<protein>
    <submittedName>
        <fullName evidence="1">CRISPR-associated protein, Cse1 family</fullName>
    </submittedName>
</protein>
<dbReference type="KEGG" id="tmz:Tmz1t_2229"/>
<dbReference type="STRING" id="85643.Tmz1t_2229"/>
<reference evidence="1 2" key="2">
    <citation type="journal article" date="2012" name="Stand. Genomic Sci.">
        <title>Complete genome sequence of Thauera aminoaromatica strain MZ1T.</title>
        <authorList>
            <person name="Jiang K."/>
            <person name="Sanseverino J."/>
            <person name="Chauhan A."/>
            <person name="Lucas S."/>
            <person name="Copeland A."/>
            <person name="Lapidus A."/>
            <person name="Del Rio T.G."/>
            <person name="Dalin E."/>
            <person name="Tice H."/>
            <person name="Bruce D."/>
            <person name="Goodwin L."/>
            <person name="Pitluck S."/>
            <person name="Sims D."/>
            <person name="Brettin T."/>
            <person name="Detter J.C."/>
            <person name="Han C."/>
            <person name="Chang Y.J."/>
            <person name="Larimer F."/>
            <person name="Land M."/>
            <person name="Hauser L."/>
            <person name="Kyrpides N.C."/>
            <person name="Mikhailova N."/>
            <person name="Moser S."/>
            <person name="Jegier P."/>
            <person name="Close D."/>
            <person name="Debruyn J.M."/>
            <person name="Wang Y."/>
            <person name="Layton A.C."/>
            <person name="Allen M.S."/>
            <person name="Sayler G.S."/>
        </authorList>
    </citation>
    <scope>NUCLEOTIDE SEQUENCE [LARGE SCALE GENOMIC DNA]</scope>
    <source>
        <strain evidence="1 2">MZ1T</strain>
    </source>
</reference>
<organism evidence="1 2">
    <name type="scientific">Thauera aminoaromatica</name>
    <dbReference type="NCBI Taxonomy" id="164330"/>
    <lineage>
        <taxon>Bacteria</taxon>
        <taxon>Pseudomonadati</taxon>
        <taxon>Pseudomonadota</taxon>
        <taxon>Betaproteobacteria</taxon>
        <taxon>Rhodocyclales</taxon>
        <taxon>Zoogloeaceae</taxon>
        <taxon>Thauera</taxon>
    </lineage>
</organism>
<dbReference type="AlphaFoldDB" id="C4ZJX8"/>
<sequence>MDRTRLNILDEPLIRVRDLGGQPQRLTLPQLLVALGRDAVRDYPALRPHQRHPWHALLVQLAALALHAADEDCPWDEATDWRAALLALTPNHPDGCAFCLVAPHDRPAFLQPPVPSGKLDGWKYIATPDALDMLVTSKNHDLKSERMRHAEADDWLFALASLQTQEGFLGKGNYGISRMNGGFSSRPALGVAPAGGVGVRWRRDIGALLTERDDITETIGFQRDGGMALLWIPPWDGTKSLAFTALDPFYIEICRRIRFVLDSDGRLKAHGIGTSVARVDAAARKGVTGDAWTPVEEDKALTLGADGFNYGLAAELAWGSKYRKTLAQALRAEDGIAGISLLAQGVVRGQGKTEGYHERRIPLTKKAIGYLRGGQTDLPAAIAAARVKAVATMRGSILRTALFYLLEAGTEKIDFDRRTAKQQIEAFIRAFERTEDARFFEDLNREIETEDRNAERLAWMLGLAERAEVVLKGAFTIGPQSGERRYRARSRALSYFHGALRSGKHPELVALAQHLRSHQAAEEAAL</sequence>
<keyword evidence="2" id="KW-1185">Reference proteome</keyword>